<feature type="region of interest" description="Disordered" evidence="1">
    <location>
        <begin position="226"/>
        <end position="449"/>
    </location>
</feature>
<evidence type="ECO:0000313" key="2">
    <source>
        <dbReference type="EMBL" id="NKY85816.1"/>
    </source>
</evidence>
<organism evidence="2 3">
    <name type="scientific">Nocardia veterana</name>
    <dbReference type="NCBI Taxonomy" id="132249"/>
    <lineage>
        <taxon>Bacteria</taxon>
        <taxon>Bacillati</taxon>
        <taxon>Actinomycetota</taxon>
        <taxon>Actinomycetes</taxon>
        <taxon>Mycobacteriales</taxon>
        <taxon>Nocardiaceae</taxon>
        <taxon>Nocardia</taxon>
    </lineage>
</organism>
<dbReference type="InterPro" id="IPR038332">
    <property type="entry name" value="PPE_sf"/>
</dbReference>
<name>A0A7X6LX73_9NOCA</name>
<proteinExistence type="predicted"/>
<dbReference type="Proteomes" id="UP000523447">
    <property type="component" value="Unassembled WGS sequence"/>
</dbReference>
<dbReference type="EMBL" id="JAAXPE010000006">
    <property type="protein sequence ID" value="NKY85816.1"/>
    <property type="molecule type" value="Genomic_DNA"/>
</dbReference>
<feature type="compositionally biased region" description="Pro residues" evidence="1">
    <location>
        <begin position="171"/>
        <end position="181"/>
    </location>
</feature>
<dbReference type="AlphaFoldDB" id="A0A7X6LX73"/>
<evidence type="ECO:0008006" key="4">
    <source>
        <dbReference type="Google" id="ProtNLM"/>
    </source>
</evidence>
<feature type="compositionally biased region" description="Basic and acidic residues" evidence="1">
    <location>
        <begin position="396"/>
        <end position="417"/>
    </location>
</feature>
<feature type="region of interest" description="Disordered" evidence="1">
    <location>
        <begin position="171"/>
        <end position="198"/>
    </location>
</feature>
<comment type="caution">
    <text evidence="2">The sequence shown here is derived from an EMBL/GenBank/DDBJ whole genome shotgun (WGS) entry which is preliminary data.</text>
</comment>
<keyword evidence="3" id="KW-1185">Reference proteome</keyword>
<dbReference type="RefSeq" id="WP_040722958.1">
    <property type="nucleotide sequence ID" value="NZ_CAWPHS010000056.1"/>
</dbReference>
<dbReference type="Gene3D" id="1.20.1260.20">
    <property type="entry name" value="PPE superfamily"/>
    <property type="match status" value="1"/>
</dbReference>
<protein>
    <recommendedName>
        <fullName evidence="4">PPE family protein</fullName>
    </recommendedName>
</protein>
<accession>A0A7X6LX73</accession>
<reference evidence="2 3" key="1">
    <citation type="submission" date="2020-04" db="EMBL/GenBank/DDBJ databases">
        <title>MicrobeNet Type strains.</title>
        <authorList>
            <person name="Nicholson A.C."/>
        </authorList>
    </citation>
    <scope>NUCLEOTIDE SEQUENCE [LARGE SCALE GENOMIC DNA]</scope>
    <source>
        <strain evidence="2 3">DSM 44445</strain>
    </source>
</reference>
<feature type="compositionally biased region" description="Gly residues" evidence="1">
    <location>
        <begin position="320"/>
        <end position="354"/>
    </location>
</feature>
<feature type="compositionally biased region" description="Basic and acidic residues" evidence="1">
    <location>
        <begin position="258"/>
        <end position="270"/>
    </location>
</feature>
<feature type="compositionally biased region" description="Low complexity" evidence="1">
    <location>
        <begin position="293"/>
        <end position="310"/>
    </location>
</feature>
<evidence type="ECO:0000313" key="3">
    <source>
        <dbReference type="Proteomes" id="UP000523447"/>
    </source>
</evidence>
<gene>
    <name evidence="2" type="ORF">HGA07_09290</name>
</gene>
<sequence length="449" mass="44870">MGEGSTPGTTPPIIGILDAANSGDPTLDPKLVPKSKAAQFYQRSAAEADKVAGNVDHDPDYIPAAVMEPFRSMSHQAILAGVEQMKPGLMHATAQGWMKIADATMFNHMALNAKVHKSIAAGWEGRAADAVTAATQRFSNEMSEMHNVAQSVMSRIEAVAYGAEVVKAQVPPLPPPKPIPAVPGAESPKDAIDAATSTASAEQAAQWAMVNHYVPTYQPAGQQVAMFVPPTSPDDGGGVNRPNVGPGVPGGDSGRSAGRNDKPGDPDRSGSGDGAGDGDRQLGDNPASAADRTSPTGSSTTSPASTGPAGLDSAATNPAGVGGTSGSGTGTGFGGVPGHSGYGGGGGSTSGGPGRSVPGTPGAGNPVGTPAGAGRPAAAAAGMPGMPGMGVPGAKGKGEEDKERKGNPDLLVHERNTIDLIGEQTPAVPPVFGVPEPEAEERKQTESDW</sequence>
<feature type="compositionally biased region" description="Basic and acidic residues" evidence="1">
    <location>
        <begin position="440"/>
        <end position="449"/>
    </location>
</feature>
<feature type="compositionally biased region" description="Gly residues" evidence="1">
    <location>
        <begin position="385"/>
        <end position="395"/>
    </location>
</feature>
<feature type="compositionally biased region" description="Low complexity" evidence="1">
    <location>
        <begin position="355"/>
        <end position="384"/>
    </location>
</feature>
<evidence type="ECO:0000256" key="1">
    <source>
        <dbReference type="SAM" id="MobiDB-lite"/>
    </source>
</evidence>